<accession>A0A2G8IW63</accession>
<dbReference type="Proteomes" id="UP000230768">
    <property type="component" value="Unassembled WGS sequence"/>
</dbReference>
<organism evidence="1 2">
    <name type="scientific">Bacillus pumilus</name>
    <name type="common">Bacillus mesentericus</name>
    <dbReference type="NCBI Taxonomy" id="1408"/>
    <lineage>
        <taxon>Bacteria</taxon>
        <taxon>Bacillati</taxon>
        <taxon>Bacillota</taxon>
        <taxon>Bacilli</taxon>
        <taxon>Bacillales</taxon>
        <taxon>Bacillaceae</taxon>
        <taxon>Bacillus</taxon>
    </lineage>
</organism>
<comment type="caution">
    <text evidence="1">The sequence shown here is derived from an EMBL/GenBank/DDBJ whole genome shotgun (WGS) entry which is preliminary data.</text>
</comment>
<reference evidence="1 2" key="1">
    <citation type="submission" date="2017-11" db="EMBL/GenBank/DDBJ databases">
        <title>Draft genome sequence of Bacillus pumilus 51_5il from lake Gorkoye (Russia: Novosibirsk region).</title>
        <authorList>
            <person name="Shipova A.A."/>
            <person name="Rozanov A.S."/>
            <person name="Bryanskaya A.V."/>
            <person name="Peltek S.E."/>
        </authorList>
    </citation>
    <scope>NUCLEOTIDE SEQUENCE [LARGE SCALE GENOMIC DNA]</scope>
    <source>
        <strain evidence="1 2">51_5il</strain>
    </source>
</reference>
<evidence type="ECO:0000313" key="2">
    <source>
        <dbReference type="Proteomes" id="UP000230768"/>
    </source>
</evidence>
<protein>
    <submittedName>
        <fullName evidence="1">Uncharacterized protein</fullName>
    </submittedName>
</protein>
<sequence>MPKAKKGFHDCFRQFSTLLFYTTKKLVSKGIAEENHLFFIIFLFICKTSMKTLLDVKIKEG</sequence>
<dbReference type="AlphaFoldDB" id="A0A2G8IW63"/>
<dbReference type="EMBL" id="PEKP01000006">
    <property type="protein sequence ID" value="PIK27723.1"/>
    <property type="molecule type" value="Genomic_DNA"/>
</dbReference>
<proteinExistence type="predicted"/>
<name>A0A2G8IW63_BACPU</name>
<evidence type="ECO:0000313" key="1">
    <source>
        <dbReference type="EMBL" id="PIK27723.1"/>
    </source>
</evidence>
<gene>
    <name evidence="1" type="ORF">CTV99_05465</name>
</gene>